<comment type="caution">
    <text evidence="1">The sequence shown here is derived from an EMBL/GenBank/DDBJ whole genome shotgun (WGS) entry which is preliminary data.</text>
</comment>
<keyword evidence="2" id="KW-1185">Reference proteome</keyword>
<reference evidence="1 2" key="1">
    <citation type="submission" date="2024-01" db="EMBL/GenBank/DDBJ databases">
        <title>The genomes of 5 underutilized Papilionoideae crops provide insights into root nodulation and disease resistanc.</title>
        <authorList>
            <person name="Jiang F."/>
        </authorList>
    </citation>
    <scope>NUCLEOTIDE SEQUENCE [LARGE SCALE GENOMIC DNA]</scope>
    <source>
        <strain evidence="1">DUOXIRENSHENG_FW03</strain>
        <tissue evidence="1">Leaves</tissue>
    </source>
</reference>
<protein>
    <submittedName>
        <fullName evidence="1">Uncharacterized protein</fullName>
    </submittedName>
</protein>
<accession>A0AAN9X743</accession>
<name>A0AAN9X743_PSOTE</name>
<organism evidence="1 2">
    <name type="scientific">Psophocarpus tetragonolobus</name>
    <name type="common">Winged bean</name>
    <name type="synonym">Dolichos tetragonolobus</name>
    <dbReference type="NCBI Taxonomy" id="3891"/>
    <lineage>
        <taxon>Eukaryota</taxon>
        <taxon>Viridiplantae</taxon>
        <taxon>Streptophyta</taxon>
        <taxon>Embryophyta</taxon>
        <taxon>Tracheophyta</taxon>
        <taxon>Spermatophyta</taxon>
        <taxon>Magnoliopsida</taxon>
        <taxon>eudicotyledons</taxon>
        <taxon>Gunneridae</taxon>
        <taxon>Pentapetalae</taxon>
        <taxon>rosids</taxon>
        <taxon>fabids</taxon>
        <taxon>Fabales</taxon>
        <taxon>Fabaceae</taxon>
        <taxon>Papilionoideae</taxon>
        <taxon>50 kb inversion clade</taxon>
        <taxon>NPAAA clade</taxon>
        <taxon>indigoferoid/millettioid clade</taxon>
        <taxon>Phaseoleae</taxon>
        <taxon>Psophocarpus</taxon>
    </lineage>
</organism>
<dbReference type="AlphaFoldDB" id="A0AAN9X743"/>
<evidence type="ECO:0000313" key="1">
    <source>
        <dbReference type="EMBL" id="KAK7385603.1"/>
    </source>
</evidence>
<sequence>MSGVLVDAHIGDKLSEELFLRVQCRATSHAKELLEQLQNHINSNTLHVCFTFLQFHGFRFSASQTVEKFTLAPLNSSSAFFVWDSTPKTHNPIPEISISPLSCSLTPRSRFLLSLT</sequence>
<evidence type="ECO:0000313" key="2">
    <source>
        <dbReference type="Proteomes" id="UP001386955"/>
    </source>
</evidence>
<gene>
    <name evidence="1" type="ORF">VNO78_31329</name>
</gene>
<dbReference type="Gene3D" id="1.10.1200.220">
    <property type="match status" value="1"/>
</dbReference>
<dbReference type="Proteomes" id="UP001386955">
    <property type="component" value="Unassembled WGS sequence"/>
</dbReference>
<proteinExistence type="predicted"/>
<dbReference type="EMBL" id="JAYMYS010000008">
    <property type="protein sequence ID" value="KAK7385603.1"/>
    <property type="molecule type" value="Genomic_DNA"/>
</dbReference>